<gene>
    <name evidence="2" type="ORF">GCM10022289_07180</name>
</gene>
<dbReference type="InterPro" id="IPR016181">
    <property type="entry name" value="Acyl_CoA_acyltransferase"/>
</dbReference>
<dbReference type="EMBL" id="BAABBY010000002">
    <property type="protein sequence ID" value="GAA4198472.1"/>
    <property type="molecule type" value="Genomic_DNA"/>
</dbReference>
<proteinExistence type="predicted"/>
<keyword evidence="3" id="KW-1185">Reference proteome</keyword>
<organism evidence="2 3">
    <name type="scientific">Pedobacter jeongneungensis</name>
    <dbReference type="NCBI Taxonomy" id="947309"/>
    <lineage>
        <taxon>Bacteria</taxon>
        <taxon>Pseudomonadati</taxon>
        <taxon>Bacteroidota</taxon>
        <taxon>Sphingobacteriia</taxon>
        <taxon>Sphingobacteriales</taxon>
        <taxon>Sphingobacteriaceae</taxon>
        <taxon>Pedobacter</taxon>
    </lineage>
</organism>
<evidence type="ECO:0000259" key="1">
    <source>
        <dbReference type="PROSITE" id="PS51186"/>
    </source>
</evidence>
<comment type="caution">
    <text evidence="2">The sequence shown here is derived from an EMBL/GenBank/DDBJ whole genome shotgun (WGS) entry which is preliminary data.</text>
</comment>
<evidence type="ECO:0000313" key="3">
    <source>
        <dbReference type="Proteomes" id="UP001501772"/>
    </source>
</evidence>
<protein>
    <submittedName>
        <fullName evidence="2">GNAT family N-acetyltransferase</fullName>
    </submittedName>
</protein>
<name>A0ABP8B5J0_9SPHI</name>
<feature type="domain" description="N-acetyltransferase" evidence="1">
    <location>
        <begin position="5"/>
        <end position="142"/>
    </location>
</feature>
<dbReference type="Proteomes" id="UP001501772">
    <property type="component" value="Unassembled WGS sequence"/>
</dbReference>
<dbReference type="RefSeq" id="WP_344849549.1">
    <property type="nucleotide sequence ID" value="NZ_BAABBY010000002.1"/>
</dbReference>
<sequence length="144" mass="16549">MINKIKLIPCGKESINKIIDGINQYNLDRVPALSNIWTPLEYIAKNENDDEIGGILAGIGYWNGLEINILWVKDEYRKKGIGTHILKYVEDIAKEKGATVAMLDTFDFQAEEFYLKNGYKPIGEIKDFPNGHRRIYFSKRLVLI</sequence>
<dbReference type="SUPFAM" id="SSF55729">
    <property type="entry name" value="Acyl-CoA N-acyltransferases (Nat)"/>
    <property type="match status" value="1"/>
</dbReference>
<accession>A0ABP8B5J0</accession>
<dbReference type="InterPro" id="IPR000182">
    <property type="entry name" value="GNAT_dom"/>
</dbReference>
<reference evidence="3" key="1">
    <citation type="journal article" date="2019" name="Int. J. Syst. Evol. Microbiol.">
        <title>The Global Catalogue of Microorganisms (GCM) 10K type strain sequencing project: providing services to taxonomists for standard genome sequencing and annotation.</title>
        <authorList>
            <consortium name="The Broad Institute Genomics Platform"/>
            <consortium name="The Broad Institute Genome Sequencing Center for Infectious Disease"/>
            <person name="Wu L."/>
            <person name="Ma J."/>
        </authorList>
    </citation>
    <scope>NUCLEOTIDE SEQUENCE [LARGE SCALE GENOMIC DNA]</scope>
    <source>
        <strain evidence="3">JCM 17626</strain>
    </source>
</reference>
<dbReference type="Gene3D" id="3.40.630.30">
    <property type="match status" value="1"/>
</dbReference>
<dbReference type="CDD" id="cd04301">
    <property type="entry name" value="NAT_SF"/>
    <property type="match status" value="1"/>
</dbReference>
<dbReference type="Pfam" id="PF00583">
    <property type="entry name" value="Acetyltransf_1"/>
    <property type="match status" value="1"/>
</dbReference>
<evidence type="ECO:0000313" key="2">
    <source>
        <dbReference type="EMBL" id="GAA4198472.1"/>
    </source>
</evidence>
<dbReference type="PROSITE" id="PS51186">
    <property type="entry name" value="GNAT"/>
    <property type="match status" value="1"/>
</dbReference>